<evidence type="ECO:0008006" key="4">
    <source>
        <dbReference type="Google" id="ProtNLM"/>
    </source>
</evidence>
<evidence type="ECO:0000256" key="1">
    <source>
        <dbReference type="SAM" id="Phobius"/>
    </source>
</evidence>
<proteinExistence type="predicted"/>
<organism evidence="2 3">
    <name type="scientific">Pristionchus mayeri</name>
    <dbReference type="NCBI Taxonomy" id="1317129"/>
    <lineage>
        <taxon>Eukaryota</taxon>
        <taxon>Metazoa</taxon>
        <taxon>Ecdysozoa</taxon>
        <taxon>Nematoda</taxon>
        <taxon>Chromadorea</taxon>
        <taxon>Rhabditida</taxon>
        <taxon>Rhabditina</taxon>
        <taxon>Diplogasteromorpha</taxon>
        <taxon>Diplogasteroidea</taxon>
        <taxon>Neodiplogasteridae</taxon>
        <taxon>Pristionchus</taxon>
    </lineage>
</organism>
<dbReference type="AlphaFoldDB" id="A0AAN5CS17"/>
<sequence length="237" mass="27213">FGDRRLFIIVQICALYCILCWGVALYIFSLLVHSAHYEFTYFNEQLCMLNDKYDCPTDDAICDYILQFMKDHKRLVECVRNLDRMFSRYAFLMITTIIPTTMFSFFMIFQKAKVSVVWELLMALPLMSVAIFAFFALVDGPSKLHYSIYNTKSSICANTSIWFPYRTNVYHSALAFVSHLEQANLGISIWEFAVVSKQLVLTTVSAMVTCLALFLEVSNCNGNHPPMSDKAIITNLN</sequence>
<feature type="transmembrane region" description="Helical" evidence="1">
    <location>
        <begin position="6"/>
        <end position="32"/>
    </location>
</feature>
<gene>
    <name evidence="2" type="ORF">PMAYCL1PPCAC_19742</name>
</gene>
<dbReference type="EMBL" id="BTRK01000004">
    <property type="protein sequence ID" value="GMR49547.1"/>
    <property type="molecule type" value="Genomic_DNA"/>
</dbReference>
<reference evidence="3" key="1">
    <citation type="submission" date="2022-10" db="EMBL/GenBank/DDBJ databases">
        <title>Genome assembly of Pristionchus species.</title>
        <authorList>
            <person name="Yoshida K."/>
            <person name="Sommer R.J."/>
        </authorList>
    </citation>
    <scope>NUCLEOTIDE SEQUENCE [LARGE SCALE GENOMIC DNA]</scope>
    <source>
        <strain evidence="3">RS5460</strain>
    </source>
</reference>
<feature type="non-terminal residue" evidence="2">
    <location>
        <position position="1"/>
    </location>
</feature>
<name>A0AAN5CS17_9BILA</name>
<accession>A0AAN5CS17</accession>
<feature type="transmembrane region" description="Helical" evidence="1">
    <location>
        <begin position="115"/>
        <end position="138"/>
    </location>
</feature>
<keyword evidence="3" id="KW-1185">Reference proteome</keyword>
<keyword evidence="1" id="KW-1133">Transmembrane helix</keyword>
<dbReference type="PANTHER" id="PTHR34492:SF2">
    <property type="entry name" value="G PROTEIN-COUPLED RECEPTOR"/>
    <property type="match status" value="1"/>
</dbReference>
<dbReference type="Proteomes" id="UP001328107">
    <property type="component" value="Unassembled WGS sequence"/>
</dbReference>
<protein>
    <recommendedName>
        <fullName evidence="4">G protein-coupled receptor</fullName>
    </recommendedName>
</protein>
<keyword evidence="1" id="KW-0472">Membrane</keyword>
<keyword evidence="1" id="KW-0812">Transmembrane</keyword>
<evidence type="ECO:0000313" key="2">
    <source>
        <dbReference type="EMBL" id="GMR49547.1"/>
    </source>
</evidence>
<evidence type="ECO:0000313" key="3">
    <source>
        <dbReference type="Proteomes" id="UP001328107"/>
    </source>
</evidence>
<feature type="transmembrane region" description="Helical" evidence="1">
    <location>
        <begin position="89"/>
        <end position="109"/>
    </location>
</feature>
<dbReference type="PANTHER" id="PTHR34492">
    <property type="entry name" value="GUSTATORY RECEPTOR FAMILY"/>
    <property type="match status" value="1"/>
</dbReference>
<comment type="caution">
    <text evidence="2">The sequence shown here is derived from an EMBL/GenBank/DDBJ whole genome shotgun (WGS) entry which is preliminary data.</text>
</comment>